<dbReference type="Pfam" id="PF02210">
    <property type="entry name" value="Laminin_G_2"/>
    <property type="match status" value="1"/>
</dbReference>
<evidence type="ECO:0000313" key="3">
    <source>
        <dbReference type="EMBL" id="KAJ8782840.1"/>
    </source>
</evidence>
<accession>A0AB34GW35</accession>
<evidence type="ECO:0000259" key="2">
    <source>
        <dbReference type="Pfam" id="PF02210"/>
    </source>
</evidence>
<dbReference type="PANTHER" id="PTHR15036:SF33">
    <property type="entry name" value="CONTACTIN-ASSOCIATED PROTEIN-LIKE 2"/>
    <property type="match status" value="1"/>
</dbReference>
<evidence type="ECO:0000256" key="1">
    <source>
        <dbReference type="ARBA" id="ARBA00022737"/>
    </source>
</evidence>
<dbReference type="EMBL" id="JAIQCJ010002089">
    <property type="protein sequence ID" value="KAJ8782840.1"/>
    <property type="molecule type" value="Genomic_DNA"/>
</dbReference>
<comment type="caution">
    <text evidence="3">The sequence shown here is derived from an EMBL/GenBank/DDBJ whole genome shotgun (WGS) entry which is preliminary data.</text>
</comment>
<dbReference type="PANTHER" id="PTHR15036">
    <property type="entry name" value="PIKACHURIN-LIKE PROTEIN"/>
    <property type="match status" value="1"/>
</dbReference>
<dbReference type="AlphaFoldDB" id="A0AB34GW35"/>
<feature type="domain" description="Laminin G" evidence="2">
    <location>
        <begin position="6"/>
        <end position="52"/>
    </location>
</feature>
<dbReference type="InterPro" id="IPR013320">
    <property type="entry name" value="ConA-like_dom_sf"/>
</dbReference>
<sequence>MEQANGSLLDDHHWHSVVIERQGRSLNLTLDRSTQHFRTNGEFDYLDLDYEGNLSFTCVEPYTVPVFFNATSYLEVPGRLHQDLFSVSFQFRTWNPNGLLLFSHFADNLGNVEIDLTDSKVSVHINITQTKMSQIDISSGQ</sequence>
<dbReference type="InterPro" id="IPR050372">
    <property type="entry name" value="Neurexin-related_CASP"/>
</dbReference>
<gene>
    <name evidence="3" type="ORF">J1605_009448</name>
</gene>
<keyword evidence="1" id="KW-0677">Repeat</keyword>
<protein>
    <recommendedName>
        <fullName evidence="2">Laminin G domain-containing protein</fullName>
    </recommendedName>
</protein>
<dbReference type="Gene3D" id="2.60.120.200">
    <property type="match status" value="2"/>
</dbReference>
<reference evidence="3 4" key="1">
    <citation type="submission" date="2022-11" db="EMBL/GenBank/DDBJ databases">
        <title>Whole genome sequence of Eschrichtius robustus ER-17-0199.</title>
        <authorList>
            <person name="Bruniche-Olsen A."/>
            <person name="Black A.N."/>
            <person name="Fields C.J."/>
            <person name="Walden K."/>
            <person name="Dewoody J.A."/>
        </authorList>
    </citation>
    <scope>NUCLEOTIDE SEQUENCE [LARGE SCALE GENOMIC DNA]</scope>
    <source>
        <strain evidence="3">ER-17-0199</strain>
        <tissue evidence="3">Blubber</tissue>
    </source>
</reference>
<dbReference type="InterPro" id="IPR001791">
    <property type="entry name" value="Laminin_G"/>
</dbReference>
<evidence type="ECO:0000313" key="4">
    <source>
        <dbReference type="Proteomes" id="UP001159641"/>
    </source>
</evidence>
<dbReference type="Proteomes" id="UP001159641">
    <property type="component" value="Unassembled WGS sequence"/>
</dbReference>
<proteinExistence type="predicted"/>
<organism evidence="3 4">
    <name type="scientific">Eschrichtius robustus</name>
    <name type="common">California gray whale</name>
    <name type="synonym">Eschrichtius gibbosus</name>
    <dbReference type="NCBI Taxonomy" id="9764"/>
    <lineage>
        <taxon>Eukaryota</taxon>
        <taxon>Metazoa</taxon>
        <taxon>Chordata</taxon>
        <taxon>Craniata</taxon>
        <taxon>Vertebrata</taxon>
        <taxon>Euteleostomi</taxon>
        <taxon>Mammalia</taxon>
        <taxon>Eutheria</taxon>
        <taxon>Laurasiatheria</taxon>
        <taxon>Artiodactyla</taxon>
        <taxon>Whippomorpha</taxon>
        <taxon>Cetacea</taxon>
        <taxon>Mysticeti</taxon>
        <taxon>Eschrichtiidae</taxon>
        <taxon>Eschrichtius</taxon>
    </lineage>
</organism>
<keyword evidence="4" id="KW-1185">Reference proteome</keyword>
<dbReference type="SUPFAM" id="SSF49899">
    <property type="entry name" value="Concanavalin A-like lectins/glucanases"/>
    <property type="match status" value="2"/>
</dbReference>
<name>A0AB34GW35_ESCRO</name>